<evidence type="ECO:0000259" key="3">
    <source>
        <dbReference type="Pfam" id="PF01408"/>
    </source>
</evidence>
<feature type="domain" description="GFO/IDH/MocA-like oxidoreductase" evidence="4">
    <location>
        <begin position="139"/>
        <end position="254"/>
    </location>
</feature>
<keyword evidence="2" id="KW-0560">Oxidoreductase</keyword>
<evidence type="ECO:0000256" key="1">
    <source>
        <dbReference type="ARBA" id="ARBA00010928"/>
    </source>
</evidence>
<dbReference type="Pfam" id="PF22725">
    <property type="entry name" value="GFO_IDH_MocA_C3"/>
    <property type="match status" value="1"/>
</dbReference>
<gene>
    <name evidence="5" type="ORF">AWB79_03608</name>
</gene>
<protein>
    <submittedName>
        <fullName evidence="5">Oxidoreductase</fullName>
    </submittedName>
</protein>
<dbReference type="InterPro" id="IPR000683">
    <property type="entry name" value="Gfo/Idh/MocA-like_OxRdtase_N"/>
</dbReference>
<dbReference type="PANTHER" id="PTHR22604:SF105">
    <property type="entry name" value="TRANS-1,2-DIHYDROBENZENE-1,2-DIOL DEHYDROGENASE"/>
    <property type="match status" value="1"/>
</dbReference>
<sequence>MSSTQTSSVLRLGILGGANIARQFARDVRSSTNVRVVAVASRSDDSAKAFAESNGIERWFGSYDALLASPDIDAVYIPLPNSLHAEWAIKAAEHGKHILCEKPLALDRNEAARMFEAADRNGVMLLESFPWYFQPQTAAMMSLIGEGAIGDVRAIQANFGFTVGNPGANIRMKPELGGGALLDAGSYPLSLIRLVMGAAPQRVDAIATWADSRVDISLMATLVYADGRRAQVSCSMDAANHRHATIIGTQGTIETEYLNHTSEQSGGHPYGYLPSQLRVRRGIPNSVPFETIESEPGSGFFFAAESFARMIATHDTAAIEYYAQVSLDNAATLAAIIASARGERSVAL</sequence>
<dbReference type="AlphaFoldDB" id="A0A158BFD3"/>
<dbReference type="OrthoDB" id="9801953at2"/>
<reference evidence="5" key="1">
    <citation type="submission" date="2016-01" db="EMBL/GenBank/DDBJ databases">
        <authorList>
            <person name="Peeters C."/>
        </authorList>
    </citation>
    <scope>NUCLEOTIDE SEQUENCE</scope>
    <source>
        <strain evidence="5">LMG 29322</strain>
    </source>
</reference>
<dbReference type="InterPro" id="IPR050984">
    <property type="entry name" value="Gfo/Idh/MocA_domain"/>
</dbReference>
<name>A0A158BFD3_9BURK</name>
<proteinExistence type="inferred from homology"/>
<accession>A0A158BFD3</accession>
<dbReference type="SUPFAM" id="SSF55347">
    <property type="entry name" value="Glyceraldehyde-3-phosphate dehydrogenase-like, C-terminal domain"/>
    <property type="match status" value="1"/>
</dbReference>
<evidence type="ECO:0000256" key="2">
    <source>
        <dbReference type="ARBA" id="ARBA00023002"/>
    </source>
</evidence>
<keyword evidence="6" id="KW-1185">Reference proteome</keyword>
<dbReference type="InterPro" id="IPR036291">
    <property type="entry name" value="NAD(P)-bd_dom_sf"/>
</dbReference>
<dbReference type="SUPFAM" id="SSF51735">
    <property type="entry name" value="NAD(P)-binding Rossmann-fold domains"/>
    <property type="match status" value="1"/>
</dbReference>
<dbReference type="InterPro" id="IPR055170">
    <property type="entry name" value="GFO_IDH_MocA-like_dom"/>
</dbReference>
<dbReference type="Proteomes" id="UP000054851">
    <property type="component" value="Unassembled WGS sequence"/>
</dbReference>
<dbReference type="PANTHER" id="PTHR22604">
    <property type="entry name" value="OXIDOREDUCTASES"/>
    <property type="match status" value="1"/>
</dbReference>
<dbReference type="Gene3D" id="3.30.360.10">
    <property type="entry name" value="Dihydrodipicolinate Reductase, domain 2"/>
    <property type="match status" value="1"/>
</dbReference>
<dbReference type="GO" id="GO:0000166">
    <property type="term" value="F:nucleotide binding"/>
    <property type="evidence" value="ECO:0007669"/>
    <property type="project" value="InterPro"/>
</dbReference>
<dbReference type="Gene3D" id="3.40.50.720">
    <property type="entry name" value="NAD(P)-binding Rossmann-like Domain"/>
    <property type="match status" value="1"/>
</dbReference>
<evidence type="ECO:0000259" key="4">
    <source>
        <dbReference type="Pfam" id="PF22725"/>
    </source>
</evidence>
<organism evidence="5 6">
    <name type="scientific">Caballeronia hypogeia</name>
    <dbReference type="NCBI Taxonomy" id="1777140"/>
    <lineage>
        <taxon>Bacteria</taxon>
        <taxon>Pseudomonadati</taxon>
        <taxon>Pseudomonadota</taxon>
        <taxon>Betaproteobacteria</taxon>
        <taxon>Burkholderiales</taxon>
        <taxon>Burkholderiaceae</taxon>
        <taxon>Caballeronia</taxon>
    </lineage>
</organism>
<dbReference type="EMBL" id="FCOA02000011">
    <property type="protein sequence ID" value="SAK68784.1"/>
    <property type="molecule type" value="Genomic_DNA"/>
</dbReference>
<dbReference type="STRING" id="1777140.AWB79_03608"/>
<comment type="caution">
    <text evidence="5">The sequence shown here is derived from an EMBL/GenBank/DDBJ whole genome shotgun (WGS) entry which is preliminary data.</text>
</comment>
<feature type="domain" description="Gfo/Idh/MocA-like oxidoreductase N-terminal" evidence="3">
    <location>
        <begin position="11"/>
        <end position="126"/>
    </location>
</feature>
<dbReference type="RefSeq" id="WP_061168781.1">
    <property type="nucleotide sequence ID" value="NZ_FCOA02000011.1"/>
</dbReference>
<dbReference type="Pfam" id="PF01408">
    <property type="entry name" value="GFO_IDH_MocA"/>
    <property type="match status" value="1"/>
</dbReference>
<comment type="similarity">
    <text evidence="1">Belongs to the Gfo/Idh/MocA family.</text>
</comment>
<evidence type="ECO:0000313" key="6">
    <source>
        <dbReference type="Proteomes" id="UP000054851"/>
    </source>
</evidence>
<evidence type="ECO:0000313" key="5">
    <source>
        <dbReference type="EMBL" id="SAK68784.1"/>
    </source>
</evidence>
<dbReference type="GO" id="GO:0016491">
    <property type="term" value="F:oxidoreductase activity"/>
    <property type="evidence" value="ECO:0007669"/>
    <property type="project" value="UniProtKB-KW"/>
</dbReference>